<sequence>MNDRRDRDRGTEEREEEVRRQAETDRRAMELKEAWRQRRPQEDKEKTPRRGAS</sequence>
<accession>A0A6J4QV33</accession>
<dbReference type="EMBL" id="CADCVD010000107">
    <property type="protein sequence ID" value="CAA9450355.1"/>
    <property type="molecule type" value="Genomic_DNA"/>
</dbReference>
<feature type="region of interest" description="Disordered" evidence="1">
    <location>
        <begin position="1"/>
        <end position="53"/>
    </location>
</feature>
<proteinExistence type="predicted"/>
<organism evidence="2">
    <name type="scientific">uncultured Rubrobacteraceae bacterium</name>
    <dbReference type="NCBI Taxonomy" id="349277"/>
    <lineage>
        <taxon>Bacteria</taxon>
        <taxon>Bacillati</taxon>
        <taxon>Actinomycetota</taxon>
        <taxon>Rubrobacteria</taxon>
        <taxon>Rubrobacterales</taxon>
        <taxon>Rubrobacteraceae</taxon>
        <taxon>environmental samples</taxon>
    </lineage>
</organism>
<reference evidence="2" key="1">
    <citation type="submission" date="2020-02" db="EMBL/GenBank/DDBJ databases">
        <authorList>
            <person name="Meier V. D."/>
        </authorList>
    </citation>
    <scope>NUCLEOTIDE SEQUENCE</scope>
    <source>
        <strain evidence="2">AVDCRST_MAG37</strain>
    </source>
</reference>
<gene>
    <name evidence="2" type="ORF">AVDCRST_MAG37-2256</name>
</gene>
<protein>
    <submittedName>
        <fullName evidence="2">Uncharacterized protein</fullName>
    </submittedName>
</protein>
<dbReference type="AlphaFoldDB" id="A0A6J4QV33"/>
<evidence type="ECO:0000256" key="1">
    <source>
        <dbReference type="SAM" id="MobiDB-lite"/>
    </source>
</evidence>
<name>A0A6J4QV33_9ACTN</name>
<evidence type="ECO:0000313" key="2">
    <source>
        <dbReference type="EMBL" id="CAA9450355.1"/>
    </source>
</evidence>